<feature type="short sequence motif" description="HXTX 2" evidence="2">
    <location>
        <begin position="120"/>
        <end position="123"/>
    </location>
</feature>
<keyword evidence="1 2" id="KW-0378">Hydrolase</keyword>
<dbReference type="PANTHER" id="PTHR35561:SF1">
    <property type="entry name" value="RNA 2',3'-CYCLIC PHOSPHODIESTERASE"/>
    <property type="match status" value="1"/>
</dbReference>
<dbReference type="GO" id="GO:0004113">
    <property type="term" value="F:2',3'-cyclic-nucleotide 3'-phosphodiesterase activity"/>
    <property type="evidence" value="ECO:0007669"/>
    <property type="project" value="InterPro"/>
</dbReference>
<keyword evidence="4" id="KW-1185">Reference proteome</keyword>
<protein>
    <recommendedName>
        <fullName evidence="2">RNA 2',3'-cyclic phosphodiesterase</fullName>
        <shortName evidence="2">RNA 2',3'-CPDase</shortName>
        <ecNumber evidence="2">3.1.4.58</ecNumber>
    </recommendedName>
</protein>
<feature type="short sequence motif" description="HXTX 1" evidence="2">
    <location>
        <begin position="37"/>
        <end position="40"/>
    </location>
</feature>
<evidence type="ECO:0000313" key="3">
    <source>
        <dbReference type="EMBL" id="GGD96193.1"/>
    </source>
</evidence>
<dbReference type="EMBL" id="BMIQ01000002">
    <property type="protein sequence ID" value="GGD96193.1"/>
    <property type="molecule type" value="Genomic_DNA"/>
</dbReference>
<comment type="caution">
    <text evidence="3">The sequence shown here is derived from an EMBL/GenBank/DDBJ whole genome shotgun (WGS) entry which is preliminary data.</text>
</comment>
<dbReference type="AlphaFoldDB" id="A0A916ZH65"/>
<feature type="active site" description="Proton donor" evidence="2">
    <location>
        <position position="37"/>
    </location>
</feature>
<gene>
    <name evidence="3" type="primary">ligT</name>
    <name evidence="3" type="ORF">GCM10011390_13690</name>
</gene>
<dbReference type="NCBIfam" id="TIGR02258">
    <property type="entry name" value="2_5_ligase"/>
    <property type="match status" value="1"/>
</dbReference>
<dbReference type="InterPro" id="IPR009097">
    <property type="entry name" value="Cyclic_Pdiesterase"/>
</dbReference>
<comment type="function">
    <text evidence="2">Hydrolyzes RNA 2',3'-cyclic phosphodiester to an RNA 2'-phosphomonoester.</text>
</comment>
<comment type="similarity">
    <text evidence="2">Belongs to the 2H phosphoesterase superfamily. ThpR family.</text>
</comment>
<accession>A0A916ZH65</accession>
<dbReference type="InterPro" id="IPR004175">
    <property type="entry name" value="RNA_CPDase"/>
</dbReference>
<dbReference type="RefSeq" id="WP_188907502.1">
    <property type="nucleotide sequence ID" value="NZ_BMIQ01000002.1"/>
</dbReference>
<dbReference type="EC" id="3.1.4.58" evidence="2"/>
<organism evidence="3 4">
    <name type="scientific">Aureimonas endophytica</name>
    <dbReference type="NCBI Taxonomy" id="2027858"/>
    <lineage>
        <taxon>Bacteria</taxon>
        <taxon>Pseudomonadati</taxon>
        <taxon>Pseudomonadota</taxon>
        <taxon>Alphaproteobacteria</taxon>
        <taxon>Hyphomicrobiales</taxon>
        <taxon>Aurantimonadaceae</taxon>
        <taxon>Aureimonas</taxon>
    </lineage>
</organism>
<evidence type="ECO:0000256" key="1">
    <source>
        <dbReference type="ARBA" id="ARBA00022801"/>
    </source>
</evidence>
<dbReference type="HAMAP" id="MF_01940">
    <property type="entry name" value="RNA_CPDase"/>
    <property type="match status" value="1"/>
</dbReference>
<dbReference type="Proteomes" id="UP000644699">
    <property type="component" value="Unassembled WGS sequence"/>
</dbReference>
<sequence length="199" mass="21745">MPRLFVALEISRDAAMRLALLRGGLPAARWIDPENYHLTLRFIGDVEARFADEAVAALDRIEAAPFDLQLLGLDAFGSKKPHSIYAGVAPSPALEALQGDVDRALRRIGLAPDAKKFTPHVTLARLRQPKVEDVARYLAGRGDFRSAPFRVGRFVLFSSKDSVGGGPYLVEEAFDLTLRQRQEIGSGAPMPAPAAALWR</sequence>
<dbReference type="Pfam" id="PF13563">
    <property type="entry name" value="2_5_RNA_ligase2"/>
    <property type="match status" value="1"/>
</dbReference>
<reference evidence="3" key="1">
    <citation type="journal article" date="2014" name="Int. J. Syst. Evol. Microbiol.">
        <title>Complete genome sequence of Corynebacterium casei LMG S-19264T (=DSM 44701T), isolated from a smear-ripened cheese.</title>
        <authorList>
            <consortium name="US DOE Joint Genome Institute (JGI-PGF)"/>
            <person name="Walter F."/>
            <person name="Albersmeier A."/>
            <person name="Kalinowski J."/>
            <person name="Ruckert C."/>
        </authorList>
    </citation>
    <scope>NUCLEOTIDE SEQUENCE</scope>
    <source>
        <strain evidence="3">CGMCC 1.15367</strain>
    </source>
</reference>
<dbReference type="SUPFAM" id="SSF55144">
    <property type="entry name" value="LigT-like"/>
    <property type="match status" value="1"/>
</dbReference>
<proteinExistence type="inferred from homology"/>
<name>A0A916ZH65_9HYPH</name>
<dbReference type="GO" id="GO:0008664">
    <property type="term" value="F:RNA 2',3'-cyclic 3'-phosphodiesterase activity"/>
    <property type="evidence" value="ECO:0007669"/>
    <property type="project" value="UniProtKB-EC"/>
</dbReference>
<evidence type="ECO:0000313" key="4">
    <source>
        <dbReference type="Proteomes" id="UP000644699"/>
    </source>
</evidence>
<evidence type="ECO:0000256" key="2">
    <source>
        <dbReference type="HAMAP-Rule" id="MF_01940"/>
    </source>
</evidence>
<dbReference type="PANTHER" id="PTHR35561">
    <property type="entry name" value="RNA 2',3'-CYCLIC PHOSPHODIESTERASE"/>
    <property type="match status" value="1"/>
</dbReference>
<dbReference type="Gene3D" id="3.90.1140.10">
    <property type="entry name" value="Cyclic phosphodiesterase"/>
    <property type="match status" value="1"/>
</dbReference>
<feature type="active site" description="Proton acceptor" evidence="2">
    <location>
        <position position="120"/>
    </location>
</feature>
<comment type="catalytic activity">
    <reaction evidence="2">
        <text>a 3'-end 2',3'-cyclophospho-ribonucleotide-RNA + H2O = a 3'-end 2'-phospho-ribonucleotide-RNA + H(+)</text>
        <dbReference type="Rhea" id="RHEA:11828"/>
        <dbReference type="Rhea" id="RHEA-COMP:10464"/>
        <dbReference type="Rhea" id="RHEA-COMP:17353"/>
        <dbReference type="ChEBI" id="CHEBI:15377"/>
        <dbReference type="ChEBI" id="CHEBI:15378"/>
        <dbReference type="ChEBI" id="CHEBI:83064"/>
        <dbReference type="ChEBI" id="CHEBI:173113"/>
        <dbReference type="EC" id="3.1.4.58"/>
    </reaction>
</comment>
<reference evidence="3" key="2">
    <citation type="submission" date="2020-09" db="EMBL/GenBank/DDBJ databases">
        <authorList>
            <person name="Sun Q."/>
            <person name="Zhou Y."/>
        </authorList>
    </citation>
    <scope>NUCLEOTIDE SEQUENCE</scope>
    <source>
        <strain evidence="3">CGMCC 1.15367</strain>
    </source>
</reference>